<gene>
    <name evidence="3" type="ORF">H0G86_009146</name>
</gene>
<dbReference type="PANTHER" id="PTHR33112:SF16">
    <property type="entry name" value="HETEROKARYON INCOMPATIBILITY DOMAIN-CONTAINING PROTEIN"/>
    <property type="match status" value="1"/>
</dbReference>
<feature type="region of interest" description="Disordered" evidence="1">
    <location>
        <begin position="1"/>
        <end position="42"/>
    </location>
</feature>
<protein>
    <submittedName>
        <fullName evidence="3">HET domain-containing protein</fullName>
    </submittedName>
</protein>
<evidence type="ECO:0000313" key="3">
    <source>
        <dbReference type="EMBL" id="QYT02139.1"/>
    </source>
</evidence>
<dbReference type="AlphaFoldDB" id="A0A8G0PMP0"/>
<accession>A0A8G0PMP0</accession>
<dbReference type="Proteomes" id="UP000826661">
    <property type="component" value="Chromosome V"/>
</dbReference>
<keyword evidence="4" id="KW-1185">Reference proteome</keyword>
<dbReference type="Pfam" id="PF06985">
    <property type="entry name" value="HET"/>
    <property type="match status" value="1"/>
</dbReference>
<evidence type="ECO:0000313" key="4">
    <source>
        <dbReference type="Proteomes" id="UP000826661"/>
    </source>
</evidence>
<feature type="domain" description="Heterokaryon incompatibility" evidence="2">
    <location>
        <begin position="237"/>
        <end position="386"/>
    </location>
</feature>
<proteinExistence type="predicted"/>
<dbReference type="EMBL" id="CP075868">
    <property type="protein sequence ID" value="QYT02139.1"/>
    <property type="molecule type" value="Genomic_DNA"/>
</dbReference>
<dbReference type="PANTHER" id="PTHR33112">
    <property type="entry name" value="DOMAIN PROTEIN, PUTATIVE-RELATED"/>
    <property type="match status" value="1"/>
</dbReference>
<reference evidence="3 4" key="1">
    <citation type="journal article" date="2021" name="BMC Genomics">
        <title>Telomere-to-telomere genome assembly of asparaginase-producing Trichoderma simmonsii.</title>
        <authorList>
            <person name="Chung D."/>
            <person name="Kwon Y.M."/>
            <person name="Yang Y."/>
        </authorList>
    </citation>
    <scope>NUCLEOTIDE SEQUENCE [LARGE SCALE GENOMIC DNA]</scope>
    <source>
        <strain evidence="3 4">GH-Sj1</strain>
    </source>
</reference>
<dbReference type="InterPro" id="IPR010730">
    <property type="entry name" value="HET"/>
</dbReference>
<feature type="compositionally biased region" description="Polar residues" evidence="1">
    <location>
        <begin position="26"/>
        <end position="38"/>
    </location>
</feature>
<organism evidence="3 4">
    <name type="scientific">Trichoderma simmonsii</name>
    <dbReference type="NCBI Taxonomy" id="1491479"/>
    <lineage>
        <taxon>Eukaryota</taxon>
        <taxon>Fungi</taxon>
        <taxon>Dikarya</taxon>
        <taxon>Ascomycota</taxon>
        <taxon>Pezizomycotina</taxon>
        <taxon>Sordariomycetes</taxon>
        <taxon>Hypocreomycetidae</taxon>
        <taxon>Hypocreales</taxon>
        <taxon>Hypocreaceae</taxon>
        <taxon>Trichoderma</taxon>
    </lineage>
</organism>
<name>A0A8G0PMP0_9HYPO</name>
<evidence type="ECO:0000256" key="1">
    <source>
        <dbReference type="SAM" id="MobiDB-lite"/>
    </source>
</evidence>
<sequence>MESTTLSLRPATTAPVRQKRQRSESDSSTDQGNESQSGRSRRRLDNLSCRICALMLSHEGLKSLNSSDGFWHRNRTDCKASADAGCGLCKLILFAVCSEHDEDWVYEQRLIFRNYRLPRSVSTLPNSQQMGLYGLQCSIESEPTKPIITIQLFAKKDDPIAEIVRQRPLRRNVGSSKAFAAARALIKNCINPKNPHKHCQYSRDTVLPLRVLDVGQPGDPHPTVKLRINDMDTRAKYLALSYCWGKQLGPSARPLQLRRDNLNQLVAGIKLESLQQSIQDAIFATRKLGFRYLWVDALCIIQDCVKDKETEISRMASIYKNATVTIAASTSENAAHGFLTQKKHPYCPDYEVRIPMENNVTGTMYLSTGPYEPDHPLDKRGWTLQEFMLSSRMLIFSDYELLWQCKEVDLRSVSTRGLEYLQLLESLPWIVFDNGAEPFYGSHEAEKLYIWMTIVRQYTGRELTNTDDKLNAVMGITSELETLWRDINIYGLWKKWFIDLLAWHKPDIGREERRNLKRAPSWSWASLDGAVVYEGPITSEDAVVKSLTMQTVVLICRMLKVNEVKQDKVNTIVEGTDLEVPEAELQEMGLSFDDVEYLLLGTVKIGADTEKGKGLLVIDVGGGFYRRIGLANFEDMGIWEGVNRRDITFEAKISN</sequence>
<evidence type="ECO:0000259" key="2">
    <source>
        <dbReference type="Pfam" id="PF06985"/>
    </source>
</evidence>